<feature type="region of interest" description="Disordered" evidence="5">
    <location>
        <begin position="1"/>
        <end position="31"/>
    </location>
</feature>
<dbReference type="PROSITE" id="PS00028">
    <property type="entry name" value="ZINC_FINGER_C2H2_1"/>
    <property type="match status" value="2"/>
</dbReference>
<dbReference type="Gene3D" id="3.30.160.60">
    <property type="entry name" value="Classic Zinc Finger"/>
    <property type="match status" value="3"/>
</dbReference>
<sequence>MDLSPPSLIRSPSSSRNSNYSRSPSLSVDYSPPDLVDHFYKVGSVYEQSCSAISSTMNSGSPHHQRLDSTTSAEWAETTVIHSVPSMAGQGIVSQDYVPYVSYDSSMHAPYSHDLYSTHLAHAPALSYAPSPLASMPSRSPDPASSRHSLPYHSSSPMPRIKLEGGHDYSSGGEVPQYPSPRSAQALMAEPSSYGSQACSSGYLSDGPSGSWPRSEYPPTETDPYYVGPSGSTSSLVPDRRHQGPPRPSRAPKRQARKLTSKDEANFQCEVEGCGKLFSRSYNYKAHMETHDKKREYPFVCTYEDCNKKFVRKTDLQRHHQSVHMKEKNHKCDYCGRHFARKDTLRRHMEDGCSKRFDIGTMDLRGPEGYDTYNMPIRSVPGSSGQMMAPTPQLPPMTLPRSGDDSGMTDMTSFIRR</sequence>
<dbReference type="SUPFAM" id="SSF57667">
    <property type="entry name" value="beta-beta-alpha zinc fingers"/>
    <property type="match status" value="2"/>
</dbReference>
<dbReference type="PANTHER" id="PTHR23235">
    <property type="entry name" value="KRUEPPEL-LIKE TRANSCRIPTION FACTOR"/>
    <property type="match status" value="1"/>
</dbReference>
<reference evidence="7 8" key="1">
    <citation type="submission" date="2023-10" db="EMBL/GenBank/DDBJ databases">
        <title>Draft genome sequence of Xylaria bambusicola isolate GMP-LS, the root and basal stem rot pathogen of sugarcane in Indonesia.</title>
        <authorList>
            <person name="Selvaraj P."/>
            <person name="Muralishankar V."/>
            <person name="Muruganantham S."/>
            <person name="Sp S."/>
            <person name="Haryani S."/>
            <person name="Lau K.J.X."/>
            <person name="Naqvi N.I."/>
        </authorList>
    </citation>
    <scope>NUCLEOTIDE SEQUENCE [LARGE SCALE GENOMIC DNA]</scope>
    <source>
        <strain evidence="7">GMP-LS</strain>
    </source>
</reference>
<evidence type="ECO:0000256" key="4">
    <source>
        <dbReference type="PROSITE-ProRule" id="PRU00042"/>
    </source>
</evidence>
<dbReference type="FunFam" id="3.30.160.60:FF:000065">
    <property type="entry name" value="B-cell CLL/lymphoma 6, member B"/>
    <property type="match status" value="1"/>
</dbReference>
<dbReference type="GO" id="GO:0000978">
    <property type="term" value="F:RNA polymerase II cis-regulatory region sequence-specific DNA binding"/>
    <property type="evidence" value="ECO:0007669"/>
    <property type="project" value="TreeGrafter"/>
</dbReference>
<keyword evidence="2 4" id="KW-0863">Zinc-finger</keyword>
<feature type="compositionally biased region" description="Basic residues" evidence="5">
    <location>
        <begin position="250"/>
        <end position="259"/>
    </location>
</feature>
<feature type="compositionally biased region" description="Polar residues" evidence="5">
    <location>
        <begin position="193"/>
        <end position="203"/>
    </location>
</feature>
<accession>A0AAN7V1W3</accession>
<keyword evidence="3" id="KW-0862">Zinc</keyword>
<dbReference type="GO" id="GO:0008270">
    <property type="term" value="F:zinc ion binding"/>
    <property type="evidence" value="ECO:0007669"/>
    <property type="project" value="UniProtKB-KW"/>
</dbReference>
<evidence type="ECO:0000313" key="8">
    <source>
        <dbReference type="Proteomes" id="UP001305414"/>
    </source>
</evidence>
<feature type="domain" description="C2H2-type" evidence="6">
    <location>
        <begin position="299"/>
        <end position="329"/>
    </location>
</feature>
<evidence type="ECO:0000256" key="1">
    <source>
        <dbReference type="ARBA" id="ARBA00022723"/>
    </source>
</evidence>
<name>A0AAN7V1W3_9PEZI</name>
<dbReference type="Pfam" id="PF00096">
    <property type="entry name" value="zf-C2H2"/>
    <property type="match status" value="3"/>
</dbReference>
<dbReference type="SMART" id="SM00355">
    <property type="entry name" value="ZnF_C2H2"/>
    <property type="match status" value="3"/>
</dbReference>
<dbReference type="InterPro" id="IPR036236">
    <property type="entry name" value="Znf_C2H2_sf"/>
</dbReference>
<evidence type="ECO:0000256" key="3">
    <source>
        <dbReference type="ARBA" id="ARBA00022833"/>
    </source>
</evidence>
<feature type="region of interest" description="Disordered" evidence="5">
    <location>
        <begin position="395"/>
        <end position="417"/>
    </location>
</feature>
<keyword evidence="1" id="KW-0479">Metal-binding</keyword>
<organism evidence="7 8">
    <name type="scientific">Xylaria bambusicola</name>
    <dbReference type="NCBI Taxonomy" id="326684"/>
    <lineage>
        <taxon>Eukaryota</taxon>
        <taxon>Fungi</taxon>
        <taxon>Dikarya</taxon>
        <taxon>Ascomycota</taxon>
        <taxon>Pezizomycotina</taxon>
        <taxon>Sordariomycetes</taxon>
        <taxon>Xylariomycetidae</taxon>
        <taxon>Xylariales</taxon>
        <taxon>Xylariaceae</taxon>
        <taxon>Xylaria</taxon>
    </lineage>
</organism>
<dbReference type="Proteomes" id="UP001305414">
    <property type="component" value="Unassembled WGS sequence"/>
</dbReference>
<dbReference type="AlphaFoldDB" id="A0AAN7V1W3"/>
<proteinExistence type="predicted"/>
<dbReference type="InterPro" id="IPR013087">
    <property type="entry name" value="Znf_C2H2_type"/>
</dbReference>
<evidence type="ECO:0000256" key="2">
    <source>
        <dbReference type="ARBA" id="ARBA00022771"/>
    </source>
</evidence>
<keyword evidence="8" id="KW-1185">Reference proteome</keyword>
<dbReference type="EMBL" id="JAWHQM010000047">
    <property type="protein sequence ID" value="KAK5635024.1"/>
    <property type="molecule type" value="Genomic_DNA"/>
</dbReference>
<gene>
    <name evidence="7" type="ORF">RRF57_010736</name>
</gene>
<evidence type="ECO:0000313" key="7">
    <source>
        <dbReference type="EMBL" id="KAK5635024.1"/>
    </source>
</evidence>
<dbReference type="PANTHER" id="PTHR23235:SF120">
    <property type="entry name" value="KRUPPEL-LIKE FACTOR 15"/>
    <property type="match status" value="1"/>
</dbReference>
<feature type="domain" description="C2H2-type" evidence="6">
    <location>
        <begin position="330"/>
        <end position="357"/>
    </location>
</feature>
<evidence type="ECO:0000256" key="5">
    <source>
        <dbReference type="SAM" id="MobiDB-lite"/>
    </source>
</evidence>
<feature type="domain" description="C2H2-type" evidence="6">
    <location>
        <begin position="267"/>
        <end position="296"/>
    </location>
</feature>
<protein>
    <recommendedName>
        <fullName evidence="6">C2H2-type domain-containing protein</fullName>
    </recommendedName>
</protein>
<feature type="region of interest" description="Disordered" evidence="5">
    <location>
        <begin position="132"/>
        <end position="262"/>
    </location>
</feature>
<dbReference type="PROSITE" id="PS50157">
    <property type="entry name" value="ZINC_FINGER_C2H2_2"/>
    <property type="match status" value="3"/>
</dbReference>
<feature type="compositionally biased region" description="Low complexity" evidence="5">
    <location>
        <begin position="1"/>
        <end position="27"/>
    </location>
</feature>
<comment type="caution">
    <text evidence="7">The sequence shown here is derived from an EMBL/GenBank/DDBJ whole genome shotgun (WGS) entry which is preliminary data.</text>
</comment>
<dbReference type="GO" id="GO:0000981">
    <property type="term" value="F:DNA-binding transcription factor activity, RNA polymerase II-specific"/>
    <property type="evidence" value="ECO:0007669"/>
    <property type="project" value="TreeGrafter"/>
</dbReference>
<evidence type="ECO:0000259" key="6">
    <source>
        <dbReference type="PROSITE" id="PS50157"/>
    </source>
</evidence>
<feature type="compositionally biased region" description="Low complexity" evidence="5">
    <location>
        <begin position="146"/>
        <end position="157"/>
    </location>
</feature>